<dbReference type="InterPro" id="IPR010982">
    <property type="entry name" value="Lambda_DNA-bd_dom_sf"/>
</dbReference>
<dbReference type="EMBL" id="LJKA01000041">
    <property type="protein sequence ID" value="KZD35266.1"/>
    <property type="molecule type" value="Genomic_DNA"/>
</dbReference>
<dbReference type="PATRIC" id="fig|1396.539.peg.4784"/>
<dbReference type="Proteomes" id="UP000076501">
    <property type="component" value="Unassembled WGS sequence"/>
</dbReference>
<dbReference type="CDD" id="cd00093">
    <property type="entry name" value="HTH_XRE"/>
    <property type="match status" value="1"/>
</dbReference>
<dbReference type="InterPro" id="IPR001387">
    <property type="entry name" value="Cro/C1-type_HTH"/>
</dbReference>
<sequence>MSIGKEVAMARKRKGITQEQLSLEIPVSRESLAKYETEQRRLPEDLRKCITEGIDDPQLFFKMWSEATGYVSIPFFNGELIDLHPASMRYMVQQETNEALEQLDTVCWSKPSQTWSEREKEDLKKVMYEILDATGSMMSLVAVLCDQYGFSMKEIFMYWKVSLRARKYIKD</sequence>
<proteinExistence type="predicted"/>
<gene>
    <name evidence="2" type="ORF">B4082_2615</name>
</gene>
<comment type="caution">
    <text evidence="2">The sequence shown here is derived from an EMBL/GenBank/DDBJ whole genome shotgun (WGS) entry which is preliminary data.</text>
</comment>
<reference evidence="2 3" key="1">
    <citation type="submission" date="2015-09" db="EMBL/GenBank/DDBJ databases">
        <title>Bacillus cereus food isolates.</title>
        <authorList>
            <person name="Boekhorst J."/>
        </authorList>
    </citation>
    <scope>NUCLEOTIDE SEQUENCE [LARGE SCALE GENOMIC DNA]</scope>
    <source>
        <strain evidence="2 3">B4082</strain>
    </source>
</reference>
<dbReference type="Gene3D" id="1.10.260.40">
    <property type="entry name" value="lambda repressor-like DNA-binding domains"/>
    <property type="match status" value="1"/>
</dbReference>
<organism evidence="2 3">
    <name type="scientific">Bacillus cereus</name>
    <dbReference type="NCBI Taxonomy" id="1396"/>
    <lineage>
        <taxon>Bacteria</taxon>
        <taxon>Bacillati</taxon>
        <taxon>Bacillota</taxon>
        <taxon>Bacilli</taxon>
        <taxon>Bacillales</taxon>
        <taxon>Bacillaceae</taxon>
        <taxon>Bacillus</taxon>
        <taxon>Bacillus cereus group</taxon>
    </lineage>
</organism>
<dbReference type="Pfam" id="PF01381">
    <property type="entry name" value="HTH_3"/>
    <property type="match status" value="1"/>
</dbReference>
<name>A0A164FIJ7_BACCE</name>
<feature type="domain" description="HTH cro/C1-type" evidence="1">
    <location>
        <begin position="7"/>
        <end position="41"/>
    </location>
</feature>
<evidence type="ECO:0000313" key="3">
    <source>
        <dbReference type="Proteomes" id="UP000076501"/>
    </source>
</evidence>
<dbReference type="GO" id="GO:0003677">
    <property type="term" value="F:DNA binding"/>
    <property type="evidence" value="ECO:0007669"/>
    <property type="project" value="InterPro"/>
</dbReference>
<dbReference type="SUPFAM" id="SSF47413">
    <property type="entry name" value="lambda repressor-like DNA-binding domains"/>
    <property type="match status" value="1"/>
</dbReference>
<dbReference type="PROSITE" id="PS50943">
    <property type="entry name" value="HTH_CROC1"/>
    <property type="match status" value="1"/>
</dbReference>
<evidence type="ECO:0000313" key="2">
    <source>
        <dbReference type="EMBL" id="KZD35266.1"/>
    </source>
</evidence>
<dbReference type="RefSeq" id="WP_063222827.1">
    <property type="nucleotide sequence ID" value="NZ_LJKA01000041.1"/>
</dbReference>
<accession>A0A164FIJ7</accession>
<evidence type="ECO:0000259" key="1">
    <source>
        <dbReference type="PROSITE" id="PS50943"/>
    </source>
</evidence>
<protein>
    <submittedName>
        <fullName evidence="2">Bacteriophage-related protein</fullName>
    </submittedName>
</protein>
<dbReference type="AlphaFoldDB" id="A0A164FIJ7"/>